<dbReference type="Proteomes" id="UP000185622">
    <property type="component" value="Chromosome"/>
</dbReference>
<dbReference type="InterPro" id="IPR001451">
    <property type="entry name" value="Hexapep"/>
</dbReference>
<dbReference type="Gene3D" id="2.160.10.10">
    <property type="entry name" value="Hexapeptide repeat proteins"/>
    <property type="match status" value="1"/>
</dbReference>
<name>A0ABN4XAT2_9RHOB</name>
<reference evidence="3 4" key="1">
    <citation type="submission" date="2017-01" db="EMBL/GenBank/DDBJ databases">
        <title>The complete genome sequence of a sulfur-oxidizing marine bacterium Thioclava sp. 25B10_4T.</title>
        <authorList>
            <person name="Liu Y."/>
            <person name="Lai Q."/>
            <person name="Shao Z."/>
        </authorList>
    </citation>
    <scope>NUCLEOTIDE SEQUENCE [LARGE SCALE GENOMIC DNA]</scope>
    <source>
        <strain evidence="3 4">25B10_4</strain>
    </source>
</reference>
<dbReference type="PANTHER" id="PTHR43300:SF11">
    <property type="entry name" value="ACETYLTRANSFERASE RV3034C-RELATED"/>
    <property type="match status" value="1"/>
</dbReference>
<dbReference type="PANTHER" id="PTHR43300">
    <property type="entry name" value="ACETYLTRANSFERASE"/>
    <property type="match status" value="1"/>
</dbReference>
<dbReference type="InterPro" id="IPR011004">
    <property type="entry name" value="Trimer_LpxA-like_sf"/>
</dbReference>
<proteinExistence type="inferred from homology"/>
<dbReference type="Pfam" id="PF00132">
    <property type="entry name" value="Hexapep"/>
    <property type="match status" value="1"/>
</dbReference>
<accession>A0ABN4XAT2</accession>
<evidence type="ECO:0000313" key="3">
    <source>
        <dbReference type="EMBL" id="AQS49491.1"/>
    </source>
</evidence>
<gene>
    <name evidence="3" type="ORF">BMG03_18100</name>
</gene>
<keyword evidence="4" id="KW-1185">Reference proteome</keyword>
<feature type="region of interest" description="Disordered" evidence="2">
    <location>
        <begin position="1"/>
        <end position="23"/>
    </location>
</feature>
<protein>
    <submittedName>
        <fullName evidence="3">Acetyltransferase</fullName>
    </submittedName>
</protein>
<dbReference type="EMBL" id="CP019437">
    <property type="protein sequence ID" value="AQS49491.1"/>
    <property type="molecule type" value="Genomic_DNA"/>
</dbReference>
<dbReference type="InterPro" id="IPR050179">
    <property type="entry name" value="Trans_hexapeptide_repeat"/>
</dbReference>
<comment type="similarity">
    <text evidence="1">Belongs to the transferase hexapeptide repeat family.</text>
</comment>
<dbReference type="RefSeq" id="WP_075773812.1">
    <property type="nucleotide sequence ID" value="NZ_CP019437.1"/>
</dbReference>
<evidence type="ECO:0000256" key="1">
    <source>
        <dbReference type="ARBA" id="ARBA00007274"/>
    </source>
</evidence>
<dbReference type="SUPFAM" id="SSF51161">
    <property type="entry name" value="Trimeric LpxA-like enzymes"/>
    <property type="match status" value="1"/>
</dbReference>
<dbReference type="CDD" id="cd03349">
    <property type="entry name" value="LbH_XAT"/>
    <property type="match status" value="1"/>
</dbReference>
<evidence type="ECO:0000256" key="2">
    <source>
        <dbReference type="SAM" id="MobiDB-lite"/>
    </source>
</evidence>
<organism evidence="3 4">
    <name type="scientific">Thioclava nitratireducens</name>
    <dbReference type="NCBI Taxonomy" id="1915078"/>
    <lineage>
        <taxon>Bacteria</taxon>
        <taxon>Pseudomonadati</taxon>
        <taxon>Pseudomonadota</taxon>
        <taxon>Alphaproteobacteria</taxon>
        <taxon>Rhodobacterales</taxon>
        <taxon>Paracoccaceae</taxon>
        <taxon>Thioclava</taxon>
    </lineage>
</organism>
<sequence length="222" mass="23558">MSAHPLPRRFPAPDTRNPVLLPDGMPHEPTVFLQAVIDHPNIEVGRYAYYSPLVPVPDAAAELAPYLFPGCPERLVIGPFAQIAHGVRFITASANHPMGGITTYPFRIFDMETAGKYLEENAATGDTVIGPDVWLGFNAMVMPGVTIGAGAIAAAGSVVAQDVPPFAIVAGNPARVVRSLFNPDEIAQLLELAWWGWPVEAIQAALPALEAGDVAALARHAP</sequence>
<evidence type="ECO:0000313" key="4">
    <source>
        <dbReference type="Proteomes" id="UP000185622"/>
    </source>
</evidence>